<dbReference type="Gene3D" id="1.20.1440.120">
    <property type="entry name" value="Recombination protein O, C-terminal domain"/>
    <property type="match status" value="1"/>
</dbReference>
<evidence type="ECO:0000259" key="8">
    <source>
        <dbReference type="Pfam" id="PF11967"/>
    </source>
</evidence>
<protein>
    <recommendedName>
        <fullName evidence="2 7">DNA repair protein RecO</fullName>
    </recommendedName>
    <alternativeName>
        <fullName evidence="6 7">Recombination protein O</fullName>
    </alternativeName>
</protein>
<dbReference type="GO" id="GO:0043590">
    <property type="term" value="C:bacterial nucleoid"/>
    <property type="evidence" value="ECO:0007669"/>
    <property type="project" value="TreeGrafter"/>
</dbReference>
<reference evidence="9 10" key="1">
    <citation type="journal article" date="2015" name="Nature">
        <title>rRNA introns, odd ribosomes, and small enigmatic genomes across a large radiation of phyla.</title>
        <authorList>
            <person name="Brown C.T."/>
            <person name="Hug L.A."/>
            <person name="Thomas B.C."/>
            <person name="Sharon I."/>
            <person name="Castelle C.J."/>
            <person name="Singh A."/>
            <person name="Wilkins M.J."/>
            <person name="Williams K.H."/>
            <person name="Banfield J.F."/>
        </authorList>
    </citation>
    <scope>NUCLEOTIDE SEQUENCE [LARGE SCALE GENOMIC DNA]</scope>
</reference>
<dbReference type="InterPro" id="IPR037278">
    <property type="entry name" value="ARFGAP/RecO"/>
</dbReference>
<dbReference type="Proteomes" id="UP000033862">
    <property type="component" value="Unassembled WGS sequence"/>
</dbReference>
<gene>
    <name evidence="7" type="primary">recO</name>
    <name evidence="9" type="ORF">UT15_C0001G0014</name>
</gene>
<dbReference type="GO" id="GO:0006310">
    <property type="term" value="P:DNA recombination"/>
    <property type="evidence" value="ECO:0007669"/>
    <property type="project" value="UniProtKB-UniRule"/>
</dbReference>
<accession>A0A0G0NYS6</accession>
<feature type="domain" description="DNA replication/recombination mediator RecO N-terminal" evidence="8">
    <location>
        <begin position="1"/>
        <end position="78"/>
    </location>
</feature>
<dbReference type="PANTHER" id="PTHR33991:SF1">
    <property type="entry name" value="DNA REPAIR PROTEIN RECO"/>
    <property type="match status" value="1"/>
</dbReference>
<proteinExistence type="inferred from homology"/>
<dbReference type="GO" id="GO:0006302">
    <property type="term" value="P:double-strand break repair"/>
    <property type="evidence" value="ECO:0007669"/>
    <property type="project" value="TreeGrafter"/>
</dbReference>
<keyword evidence="4 7" id="KW-0233">DNA recombination</keyword>
<dbReference type="Gene3D" id="2.40.50.140">
    <property type="entry name" value="Nucleic acid-binding proteins"/>
    <property type="match status" value="1"/>
</dbReference>
<dbReference type="Pfam" id="PF11967">
    <property type="entry name" value="RecO_N"/>
    <property type="match status" value="1"/>
</dbReference>
<comment type="caution">
    <text evidence="9">The sequence shown here is derived from an EMBL/GenBank/DDBJ whole genome shotgun (WGS) entry which is preliminary data.</text>
</comment>
<dbReference type="EMBL" id="LBVS01000001">
    <property type="protein sequence ID" value="KKQ91034.1"/>
    <property type="molecule type" value="Genomic_DNA"/>
</dbReference>
<evidence type="ECO:0000256" key="7">
    <source>
        <dbReference type="HAMAP-Rule" id="MF_00201"/>
    </source>
</evidence>
<keyword evidence="5 7" id="KW-0234">DNA repair</keyword>
<evidence type="ECO:0000313" key="9">
    <source>
        <dbReference type="EMBL" id="KKQ91034.1"/>
    </source>
</evidence>
<evidence type="ECO:0000256" key="5">
    <source>
        <dbReference type="ARBA" id="ARBA00023204"/>
    </source>
</evidence>
<name>A0A0G0NYS6_9BACT</name>
<dbReference type="NCBIfam" id="TIGR00613">
    <property type="entry name" value="reco"/>
    <property type="match status" value="1"/>
</dbReference>
<dbReference type="InterPro" id="IPR022572">
    <property type="entry name" value="DNA_rep/recomb_RecO_N"/>
</dbReference>
<evidence type="ECO:0000256" key="4">
    <source>
        <dbReference type="ARBA" id="ARBA00023172"/>
    </source>
</evidence>
<evidence type="ECO:0000256" key="6">
    <source>
        <dbReference type="ARBA" id="ARBA00033409"/>
    </source>
</evidence>
<dbReference type="SUPFAM" id="SSF50249">
    <property type="entry name" value="Nucleic acid-binding proteins"/>
    <property type="match status" value="1"/>
</dbReference>
<dbReference type="InterPro" id="IPR012340">
    <property type="entry name" value="NA-bd_OB-fold"/>
</dbReference>
<comment type="function">
    <text evidence="7">Involved in DNA repair and RecF pathway recombination.</text>
</comment>
<evidence type="ECO:0000256" key="2">
    <source>
        <dbReference type="ARBA" id="ARBA00021310"/>
    </source>
</evidence>
<keyword evidence="3 7" id="KW-0227">DNA damage</keyword>
<dbReference type="SUPFAM" id="SSF57863">
    <property type="entry name" value="ArfGap/RecO-like zinc finger"/>
    <property type="match status" value="1"/>
</dbReference>
<dbReference type="AlphaFoldDB" id="A0A0G0NYS6"/>
<sequence>MATFKCHGIIIKRSNLGEADRILTILTFDLGKIKAVARGVRKTLSKLAGYLELFCVDDLLLAEGRSLDTVAGAVTTKCFKNLRGNLKATQTAFYFAEIIDKLTEDREPHKEIFELLENSLEHLDGKKNDLLISYFEFNFLAETGFHPELNKCISCSKKLEEAGNFFSFESGGLMCKNCRHDIGHSISSEAIKVLRLFLQHRISVIDKLKTENNLSKEIRQITRGYLKHTSGKELKSEGYLYE</sequence>
<evidence type="ECO:0000313" key="10">
    <source>
        <dbReference type="Proteomes" id="UP000033862"/>
    </source>
</evidence>
<dbReference type="InterPro" id="IPR003717">
    <property type="entry name" value="RecO"/>
</dbReference>
<comment type="similarity">
    <text evidence="1 7">Belongs to the RecO family.</text>
</comment>
<dbReference type="STRING" id="1618332.UT15_C0001G0014"/>
<dbReference type="PANTHER" id="PTHR33991">
    <property type="entry name" value="DNA REPAIR PROTEIN RECO"/>
    <property type="match status" value="1"/>
</dbReference>
<evidence type="ECO:0000256" key="1">
    <source>
        <dbReference type="ARBA" id="ARBA00007452"/>
    </source>
</evidence>
<dbReference type="Pfam" id="PF02565">
    <property type="entry name" value="RecO_C"/>
    <property type="match status" value="1"/>
</dbReference>
<dbReference type="HAMAP" id="MF_00201">
    <property type="entry name" value="RecO"/>
    <property type="match status" value="1"/>
</dbReference>
<organism evidence="9 10">
    <name type="scientific">Berkelbacteria bacterium GW2011_GWA1_39_10</name>
    <dbReference type="NCBI Taxonomy" id="1618332"/>
    <lineage>
        <taxon>Bacteria</taxon>
        <taxon>Candidatus Berkelbacteria</taxon>
    </lineage>
</organism>
<dbReference type="InterPro" id="IPR042242">
    <property type="entry name" value="RecO_C"/>
</dbReference>
<evidence type="ECO:0000256" key="3">
    <source>
        <dbReference type="ARBA" id="ARBA00022763"/>
    </source>
</evidence>